<keyword evidence="7" id="KW-0732">Signal</keyword>
<evidence type="ECO:0000256" key="1">
    <source>
        <dbReference type="ARBA" id="ARBA00001526"/>
    </source>
</evidence>
<evidence type="ECO:0000313" key="9">
    <source>
        <dbReference type="EMBL" id="MEO3690334.1"/>
    </source>
</evidence>
<dbReference type="PANTHER" id="PTHR35333">
    <property type="entry name" value="BETA-LACTAMASE"/>
    <property type="match status" value="1"/>
</dbReference>
<dbReference type="PANTHER" id="PTHR35333:SF3">
    <property type="entry name" value="BETA-LACTAMASE-TYPE TRANSPEPTIDASE FOLD CONTAINING PROTEIN"/>
    <property type="match status" value="1"/>
</dbReference>
<evidence type="ECO:0000256" key="5">
    <source>
        <dbReference type="ARBA" id="ARBA00023251"/>
    </source>
</evidence>
<dbReference type="RefSeq" id="WP_347703166.1">
    <property type="nucleotide sequence ID" value="NZ_JBDPZD010000001.1"/>
</dbReference>
<evidence type="ECO:0000259" key="8">
    <source>
        <dbReference type="Pfam" id="PF13354"/>
    </source>
</evidence>
<gene>
    <name evidence="9" type="primary">bla</name>
    <name evidence="9" type="ORF">ABDJ85_02580</name>
</gene>
<evidence type="ECO:0000256" key="2">
    <source>
        <dbReference type="ARBA" id="ARBA00009009"/>
    </source>
</evidence>
<evidence type="ECO:0000256" key="3">
    <source>
        <dbReference type="ARBA" id="ARBA00012865"/>
    </source>
</evidence>
<feature type="signal peptide" evidence="7">
    <location>
        <begin position="1"/>
        <end position="21"/>
    </location>
</feature>
<comment type="similarity">
    <text evidence="2 6">Belongs to the class-A beta-lactamase family.</text>
</comment>
<dbReference type="EMBL" id="JBDPZD010000001">
    <property type="protein sequence ID" value="MEO3690334.1"/>
    <property type="molecule type" value="Genomic_DNA"/>
</dbReference>
<dbReference type="Pfam" id="PF13354">
    <property type="entry name" value="Beta-lactamase2"/>
    <property type="match status" value="1"/>
</dbReference>
<keyword evidence="5 6" id="KW-0046">Antibiotic resistance</keyword>
<evidence type="ECO:0000256" key="4">
    <source>
        <dbReference type="ARBA" id="ARBA00022801"/>
    </source>
</evidence>
<reference evidence="9 10" key="1">
    <citation type="submission" date="2024-05" db="EMBL/GenBank/DDBJ databases">
        <title>Roseateles sp. DJS-2-20 16S ribosomal RNA gene Genome sequencing and assembly.</title>
        <authorList>
            <person name="Woo H."/>
        </authorList>
    </citation>
    <scope>NUCLEOTIDE SEQUENCE [LARGE SCALE GENOMIC DNA]</scope>
    <source>
        <strain evidence="9 10">DJS-2-20</strain>
    </source>
</reference>
<dbReference type="SUPFAM" id="SSF56601">
    <property type="entry name" value="beta-lactamase/transpeptidase-like"/>
    <property type="match status" value="1"/>
</dbReference>
<protein>
    <recommendedName>
        <fullName evidence="3 6">Beta-lactamase</fullName>
        <ecNumber evidence="3 6">3.5.2.6</ecNumber>
    </recommendedName>
</protein>
<sequence>MNLTRRTALFMSLAACATARAAAPRSEPPFEALAQLERRAGGRLGVAVLDVGTGQAWAHRGDERFGMCSTFKLPLAAATLARIDAGTWQGTDTLLLRPQEIVGHAPITRARVKQGRMSLMDLAQAAQTHSDNGAANLLLRHLGGPAAFTAWLRTQGDATTRIDRMEPEMNHVVQGDLRDTTTPAAMAALTARLVVGDSLLPANRERLVGWMRATETGLRRLRAGLPANWMCGDKTGTGMSPDMPDRYNDVAVCWPAGRAPLVIAAYYEGPHINSERIRPEAEAVLADVGRLVAAQFTG</sequence>
<comment type="caution">
    <text evidence="9">The sequence shown here is derived from an EMBL/GenBank/DDBJ whole genome shotgun (WGS) entry which is preliminary data.</text>
</comment>
<evidence type="ECO:0000313" key="10">
    <source>
        <dbReference type="Proteomes" id="UP001495147"/>
    </source>
</evidence>
<name>A0ABV0FWP0_9BURK</name>
<dbReference type="EC" id="3.5.2.6" evidence="3 6"/>
<feature type="chain" id="PRO_5046160275" description="Beta-lactamase" evidence="7">
    <location>
        <begin position="22"/>
        <end position="298"/>
    </location>
</feature>
<dbReference type="Proteomes" id="UP001495147">
    <property type="component" value="Unassembled WGS sequence"/>
</dbReference>
<dbReference type="PROSITE" id="PS51318">
    <property type="entry name" value="TAT"/>
    <property type="match status" value="1"/>
</dbReference>
<dbReference type="InterPro" id="IPR000871">
    <property type="entry name" value="Beta-lactam_class-A"/>
</dbReference>
<dbReference type="PRINTS" id="PR00118">
    <property type="entry name" value="BLACTAMASEA"/>
</dbReference>
<keyword evidence="4 6" id="KW-0378">Hydrolase</keyword>
<dbReference type="InterPro" id="IPR012338">
    <property type="entry name" value="Beta-lactam/transpept-like"/>
</dbReference>
<organism evidence="9 10">
    <name type="scientific">Roseateles paludis</name>
    <dbReference type="NCBI Taxonomy" id="3145238"/>
    <lineage>
        <taxon>Bacteria</taxon>
        <taxon>Pseudomonadati</taxon>
        <taxon>Pseudomonadota</taxon>
        <taxon>Betaproteobacteria</taxon>
        <taxon>Burkholderiales</taxon>
        <taxon>Sphaerotilaceae</taxon>
        <taxon>Roseateles</taxon>
    </lineage>
</organism>
<dbReference type="InterPro" id="IPR045155">
    <property type="entry name" value="Beta-lactam_cat"/>
</dbReference>
<evidence type="ECO:0000256" key="6">
    <source>
        <dbReference type="RuleBase" id="RU361140"/>
    </source>
</evidence>
<comment type="catalytic activity">
    <reaction evidence="1 6">
        <text>a beta-lactam + H2O = a substituted beta-amino acid</text>
        <dbReference type="Rhea" id="RHEA:20401"/>
        <dbReference type="ChEBI" id="CHEBI:15377"/>
        <dbReference type="ChEBI" id="CHEBI:35627"/>
        <dbReference type="ChEBI" id="CHEBI:140347"/>
        <dbReference type="EC" id="3.5.2.6"/>
    </reaction>
</comment>
<dbReference type="PROSITE" id="PS00146">
    <property type="entry name" value="BETA_LACTAMASE_A"/>
    <property type="match status" value="1"/>
</dbReference>
<dbReference type="Gene3D" id="3.40.710.10">
    <property type="entry name" value="DD-peptidase/beta-lactamase superfamily"/>
    <property type="match status" value="1"/>
</dbReference>
<proteinExistence type="inferred from homology"/>
<accession>A0ABV0FWP0</accession>
<dbReference type="InterPro" id="IPR006311">
    <property type="entry name" value="TAT_signal"/>
</dbReference>
<dbReference type="GO" id="GO:0008800">
    <property type="term" value="F:beta-lactamase activity"/>
    <property type="evidence" value="ECO:0007669"/>
    <property type="project" value="UniProtKB-EC"/>
</dbReference>
<evidence type="ECO:0000256" key="7">
    <source>
        <dbReference type="SAM" id="SignalP"/>
    </source>
</evidence>
<dbReference type="InterPro" id="IPR023650">
    <property type="entry name" value="Beta-lactam_class-A_AS"/>
</dbReference>
<dbReference type="NCBIfam" id="NF033103">
    <property type="entry name" value="bla_class_A"/>
    <property type="match status" value="1"/>
</dbReference>
<keyword evidence="10" id="KW-1185">Reference proteome</keyword>
<feature type="domain" description="Beta-lactamase class A catalytic" evidence="8">
    <location>
        <begin position="45"/>
        <end position="266"/>
    </location>
</feature>